<dbReference type="InterPro" id="IPR048933">
    <property type="entry name" value="B_lactamase-like_C"/>
</dbReference>
<organism evidence="3 4">
    <name type="scientific">Caballeronia choica</name>
    <dbReference type="NCBI Taxonomy" id="326476"/>
    <lineage>
        <taxon>Bacteria</taxon>
        <taxon>Pseudomonadati</taxon>
        <taxon>Pseudomonadota</taxon>
        <taxon>Betaproteobacteria</taxon>
        <taxon>Burkholderiales</taxon>
        <taxon>Burkholderiaceae</taxon>
        <taxon>Caballeronia</taxon>
    </lineage>
</organism>
<proteinExistence type="predicted"/>
<dbReference type="Pfam" id="PF21221">
    <property type="entry name" value="B_lactamase-like_C"/>
    <property type="match status" value="1"/>
</dbReference>
<dbReference type="PANTHER" id="PTHR23131:SF4">
    <property type="entry name" value="METALLO-BETA-LACTAMASE SUPERFAMILY POTEIN"/>
    <property type="match status" value="1"/>
</dbReference>
<accession>A0A158F5M5</accession>
<dbReference type="Proteomes" id="UP000054770">
    <property type="component" value="Unassembled WGS sequence"/>
</dbReference>
<gene>
    <name evidence="3" type="ORF">AWB68_00304</name>
</gene>
<keyword evidence="4" id="KW-1185">Reference proteome</keyword>
<dbReference type="InterPro" id="IPR050662">
    <property type="entry name" value="Sec-metab_biosynth-thioest"/>
</dbReference>
<comment type="caution">
    <text evidence="3">The sequence shown here is derived from an EMBL/GenBank/DDBJ whole genome shotgun (WGS) entry which is preliminary data.</text>
</comment>
<dbReference type="InterPro" id="IPR001279">
    <property type="entry name" value="Metallo-B-lactamas"/>
</dbReference>
<dbReference type="InterPro" id="IPR036866">
    <property type="entry name" value="RibonucZ/Hydroxyglut_hydro"/>
</dbReference>
<feature type="domain" description="Metallo-beta-lactamase" evidence="2">
    <location>
        <begin position="82"/>
        <end position="301"/>
    </location>
</feature>
<dbReference type="SUPFAM" id="SSF56281">
    <property type="entry name" value="Metallo-hydrolase/oxidoreductase"/>
    <property type="match status" value="1"/>
</dbReference>
<evidence type="ECO:0000259" key="2">
    <source>
        <dbReference type="SMART" id="SM00849"/>
    </source>
</evidence>
<dbReference type="RefSeq" id="WP_235028153.1">
    <property type="nucleotide sequence ID" value="NZ_FCON02000002.1"/>
</dbReference>
<evidence type="ECO:0000313" key="4">
    <source>
        <dbReference type="Proteomes" id="UP000054770"/>
    </source>
</evidence>
<dbReference type="Pfam" id="PF00753">
    <property type="entry name" value="Lactamase_B"/>
    <property type="match status" value="1"/>
</dbReference>
<sequence length="391" mass="43157">MMGSEWEPRSSIHADSPSDDDRDVSALRQLRGSLVDPTGLQATAPSRQLVYPCGVPPAPGVAREVAPGVAWLRMPIAGDPAHINLWAVRDGEDWDVVDTGMHTPQASAAWEKLAGPEGPFGMRGPRRAFVTHMHPDHIGMAGWLARRYDTTLWMTRGEYLSSRVLVGDTSEAVIDEGVRFYRRAGWDTQAIERYRLSAGNLRKIVAPLPVSYRRLRDGECVTIGGKRWRVVVGSGHSPEHACFYCAELGVFISGDQVLPLISSNVSVSPMEPAADPLAEWLSSIEKIGQSVPANVLVLPAHGEPFHGLHERLARLATGRQRTLDRLRKLLTGEPRRAIDVFATLFSRDVDTDPFLLKLATGESLAYLNHLVRRGEVRVTDDSHGVAWYRLC</sequence>
<dbReference type="SMART" id="SM00849">
    <property type="entry name" value="Lactamase_B"/>
    <property type="match status" value="1"/>
</dbReference>
<reference evidence="3" key="1">
    <citation type="submission" date="2016-01" db="EMBL/GenBank/DDBJ databases">
        <authorList>
            <person name="Peeters C."/>
        </authorList>
    </citation>
    <scope>NUCLEOTIDE SEQUENCE [LARGE SCALE GENOMIC DNA]</scope>
    <source>
        <strain evidence="3">LMG 22940</strain>
    </source>
</reference>
<protein>
    <submittedName>
        <fullName evidence="3">Metallo-beta-lactamase superfamily protein</fullName>
    </submittedName>
</protein>
<feature type="region of interest" description="Disordered" evidence="1">
    <location>
        <begin position="1"/>
        <end position="23"/>
    </location>
</feature>
<evidence type="ECO:0000313" key="3">
    <source>
        <dbReference type="EMBL" id="SAL14983.1"/>
    </source>
</evidence>
<dbReference type="AlphaFoldDB" id="A0A158F5M5"/>
<evidence type="ECO:0000256" key="1">
    <source>
        <dbReference type="SAM" id="MobiDB-lite"/>
    </source>
</evidence>
<feature type="compositionally biased region" description="Basic and acidic residues" evidence="1">
    <location>
        <begin position="1"/>
        <end position="12"/>
    </location>
</feature>
<name>A0A158F5M5_9BURK</name>
<dbReference type="Gene3D" id="3.60.15.10">
    <property type="entry name" value="Ribonuclease Z/Hydroxyacylglutathione hydrolase-like"/>
    <property type="match status" value="1"/>
</dbReference>
<dbReference type="InterPro" id="IPR036388">
    <property type="entry name" value="WH-like_DNA-bd_sf"/>
</dbReference>
<dbReference type="PANTHER" id="PTHR23131">
    <property type="entry name" value="ENDORIBONUCLEASE LACTB2"/>
    <property type="match status" value="1"/>
</dbReference>
<dbReference type="Gene3D" id="1.10.10.10">
    <property type="entry name" value="Winged helix-like DNA-binding domain superfamily/Winged helix DNA-binding domain"/>
    <property type="match status" value="1"/>
</dbReference>
<dbReference type="EMBL" id="FCON02000002">
    <property type="protein sequence ID" value="SAL14983.1"/>
    <property type="molecule type" value="Genomic_DNA"/>
</dbReference>